<sequence>MQQVELGQKQPWQISWNDSAWTAGELFQAPVSRRRMSLGQAPPAEDGRARDPEELVEEDQELVRAAMERQEGRVSSTFRHVMPVDEGSEGAPETVMDLKRLRAHQRQALVDRALQTKDQDNELLVRKLKERFERVDLKMPTVTVQYSSLGVNATVHIGSRALPSVWNFYRNTVESALIGLWLMRSHKRPFTILKDVSGAIKPGRMTLLLGPPGSGKTTLLKALAGRLQRSPDLKLTGSIRYNGENLSQFYPQRTAVYVDQVDSHLAELTVKETMDFSARAQGPGTKREALRELRARERKLGITPDSDLDGYLKAAAVHGQSSSAVTLLVMRLLGLEVCADTKVGNAMIRGISGGQKKRVTTGEMIVGPAKTLFLDEISTGLDSSTTYLIVKCIRNFTKALEGTVLMALLQPAPEVYDLFDDILLLCEGHVVFHGPRDRVLPFFARLGFQLPGRKGIADFLQEVTSQKDQRQYWADDTRAYKFVPVEHFARAFADSECGRAAQAASEEKVPLSNAPHSRMDPLVRKKHALGAWEMFKACAHREVILMKRHSFTYKTRTLQNLIMAFVASTLWPKPLLNQNSRDMGAVYAGILFYSLINLLFDAFSEMSMMVESLSIFYTQRDNLFYPAWAFALPTTLLRIPYSLLESFLWSIIVYWSVGLAPTAARFFTFWLLLFLSHQVALNMFRLIGAIGRHIVVAFNIAWGVFILVVLLCGFTLIKPNIPPWYIGGYWALPLQWLTTSIVNNEFLDERWQKPDPDNPGHTLAESVMAQFSFRYGVGELWLGVGVTAAWTIVMAGATFLALILLDPMDGKAANMPEELLHEREYTRTGIAPQGSRLLQEMASMADSAHEEEAAVSKQGSDAELGRSGAQNGHAHGGDVDGRRVTESRRRRLGHHSDPGRGMTLPFQPLSLAFSHMYYSVDMPPGHAGEGERVEGASRPQLTLLYDISGAFRPGRLTCLMGVSGAGKTTLMDVLAGRKTGGLVRGSITVDGHPKVHETFRRIASYVEQFDIHSPGATVHEALLFSAQLRLIGVSKPDARKFVDEVMDLMELSSLKGSLVGLPGHSGLSVEQRKRLTIGVELVANPSVVFMDEPTSGLDARAAAIVMRTVRNTVNTGRTVVCTIHQPSIDIFEAFDELLLLKRGGRTIYCGPTGHESQQLVAYFASKKGVEALPEGTNPASWMLEVTSLGSEAKLGVDFADVYAGSQLARDNDAMVQELQTAAPSSKPLHFKNHFSIGLFGQASIPRWLPALCLHCEEETSGCTSGMPPP</sequence>
<keyword evidence="4 11" id="KW-0812">Transmembrane</keyword>
<proteinExistence type="inferred from homology"/>
<evidence type="ECO:0000256" key="10">
    <source>
        <dbReference type="SAM" id="MobiDB-lite"/>
    </source>
</evidence>
<dbReference type="AlphaFoldDB" id="A0AAV1ICP5"/>
<dbReference type="InterPro" id="IPR034003">
    <property type="entry name" value="ABCG_PDR_2"/>
</dbReference>
<reference evidence="13 14" key="1">
    <citation type="submission" date="2023-10" db="EMBL/GenBank/DDBJ databases">
        <authorList>
            <person name="Maclean D."/>
            <person name="Macfadyen A."/>
        </authorList>
    </citation>
    <scope>NUCLEOTIDE SEQUENCE [LARGE SCALE GENOMIC DNA]</scope>
</reference>
<dbReference type="GO" id="GO:0016020">
    <property type="term" value="C:membrane"/>
    <property type="evidence" value="ECO:0007669"/>
    <property type="project" value="UniProtKB-SubCell"/>
</dbReference>
<dbReference type="InterPro" id="IPR003593">
    <property type="entry name" value="AAA+_ATPase"/>
</dbReference>
<feature type="domain" description="ABC transporter" evidence="12">
    <location>
        <begin position="911"/>
        <end position="1167"/>
    </location>
</feature>
<dbReference type="InterPro" id="IPR003439">
    <property type="entry name" value="ABC_transporter-like_ATP-bd"/>
</dbReference>
<dbReference type="Proteomes" id="UP001314263">
    <property type="component" value="Unassembled WGS sequence"/>
</dbReference>
<evidence type="ECO:0000256" key="11">
    <source>
        <dbReference type="SAM" id="Phobius"/>
    </source>
</evidence>
<dbReference type="InterPro" id="IPR027417">
    <property type="entry name" value="P-loop_NTPase"/>
</dbReference>
<dbReference type="CDD" id="cd03233">
    <property type="entry name" value="ABCG_PDR_domain1"/>
    <property type="match status" value="1"/>
</dbReference>
<feature type="region of interest" description="Disordered" evidence="10">
    <location>
        <begin position="842"/>
        <end position="904"/>
    </location>
</feature>
<feature type="transmembrane region" description="Helical" evidence="11">
    <location>
        <begin position="647"/>
        <end position="673"/>
    </location>
</feature>
<evidence type="ECO:0000256" key="8">
    <source>
        <dbReference type="ARBA" id="ARBA00022989"/>
    </source>
</evidence>
<comment type="subcellular location">
    <subcellularLocation>
        <location evidence="1">Membrane</location>
        <topology evidence="1">Multi-pass membrane protein</topology>
    </subcellularLocation>
</comment>
<dbReference type="FunFam" id="3.40.50.300:FF:000179">
    <property type="entry name" value="ABC transporter G family member 34"/>
    <property type="match status" value="1"/>
</dbReference>
<dbReference type="SUPFAM" id="SSF52540">
    <property type="entry name" value="P-loop containing nucleoside triphosphate hydrolases"/>
    <property type="match status" value="2"/>
</dbReference>
<evidence type="ECO:0000256" key="9">
    <source>
        <dbReference type="ARBA" id="ARBA00023136"/>
    </source>
</evidence>
<name>A0AAV1ICP5_9CHLO</name>
<dbReference type="GO" id="GO:0005524">
    <property type="term" value="F:ATP binding"/>
    <property type="evidence" value="ECO:0007669"/>
    <property type="project" value="UniProtKB-KW"/>
</dbReference>
<dbReference type="PANTHER" id="PTHR19241">
    <property type="entry name" value="ATP-BINDING CASSETTE TRANSPORTER"/>
    <property type="match status" value="1"/>
</dbReference>
<dbReference type="InterPro" id="IPR013525">
    <property type="entry name" value="ABC2_TM"/>
</dbReference>
<keyword evidence="8 11" id="KW-1133">Transmembrane helix</keyword>
<dbReference type="InterPro" id="IPR034001">
    <property type="entry name" value="ABCG_PDR_1"/>
</dbReference>
<evidence type="ECO:0000313" key="13">
    <source>
        <dbReference type="EMBL" id="CAK0784035.1"/>
    </source>
</evidence>
<comment type="similarity">
    <text evidence="2">Belongs to the ABC transporter superfamily. ABCG family. PDR (TC 3.A.1.205) subfamily.</text>
</comment>
<evidence type="ECO:0000256" key="5">
    <source>
        <dbReference type="ARBA" id="ARBA00022737"/>
    </source>
</evidence>
<evidence type="ECO:0000256" key="4">
    <source>
        <dbReference type="ARBA" id="ARBA00022692"/>
    </source>
</evidence>
<feature type="transmembrane region" description="Helical" evidence="11">
    <location>
        <begin position="780"/>
        <end position="805"/>
    </location>
</feature>
<evidence type="ECO:0000259" key="12">
    <source>
        <dbReference type="PROSITE" id="PS50893"/>
    </source>
</evidence>
<dbReference type="GO" id="GO:0016887">
    <property type="term" value="F:ATP hydrolysis activity"/>
    <property type="evidence" value="ECO:0007669"/>
    <property type="project" value="InterPro"/>
</dbReference>
<keyword evidence="14" id="KW-1185">Reference proteome</keyword>
<protein>
    <recommendedName>
        <fullName evidence="12">ABC transporter domain-containing protein</fullName>
    </recommendedName>
</protein>
<comment type="caution">
    <text evidence="13">The sequence shown here is derived from an EMBL/GenBank/DDBJ whole genome shotgun (WGS) entry which is preliminary data.</text>
</comment>
<evidence type="ECO:0000256" key="2">
    <source>
        <dbReference type="ARBA" id="ARBA00006012"/>
    </source>
</evidence>
<keyword evidence="3" id="KW-0813">Transport</keyword>
<dbReference type="PROSITE" id="PS50893">
    <property type="entry name" value="ABC_TRANSPORTER_2"/>
    <property type="match status" value="2"/>
</dbReference>
<dbReference type="GO" id="GO:0140359">
    <property type="term" value="F:ABC-type transporter activity"/>
    <property type="evidence" value="ECO:0007669"/>
    <property type="project" value="InterPro"/>
</dbReference>
<dbReference type="Gene3D" id="3.40.50.300">
    <property type="entry name" value="P-loop containing nucleotide triphosphate hydrolases"/>
    <property type="match status" value="2"/>
</dbReference>
<dbReference type="FunFam" id="3.40.50.300:FF:000059">
    <property type="entry name" value="ABC transporter G family member 40"/>
    <property type="match status" value="1"/>
</dbReference>
<organism evidence="13 14">
    <name type="scientific">Coccomyxa viridis</name>
    <dbReference type="NCBI Taxonomy" id="1274662"/>
    <lineage>
        <taxon>Eukaryota</taxon>
        <taxon>Viridiplantae</taxon>
        <taxon>Chlorophyta</taxon>
        <taxon>core chlorophytes</taxon>
        <taxon>Trebouxiophyceae</taxon>
        <taxon>Trebouxiophyceae incertae sedis</taxon>
        <taxon>Coccomyxaceae</taxon>
        <taxon>Coccomyxa</taxon>
    </lineage>
</organism>
<gene>
    <name evidence="13" type="ORF">CVIRNUC_007238</name>
</gene>
<feature type="transmembrane region" description="Helical" evidence="11">
    <location>
        <begin position="584"/>
        <end position="603"/>
    </location>
</feature>
<dbReference type="EMBL" id="CAUYUE010000009">
    <property type="protein sequence ID" value="CAK0784035.1"/>
    <property type="molecule type" value="Genomic_DNA"/>
</dbReference>
<dbReference type="Pfam" id="PF01061">
    <property type="entry name" value="ABC2_membrane"/>
    <property type="match status" value="1"/>
</dbReference>
<dbReference type="Pfam" id="PF00005">
    <property type="entry name" value="ABC_tran"/>
    <property type="match status" value="2"/>
</dbReference>
<feature type="transmembrane region" description="Helical" evidence="11">
    <location>
        <begin position="623"/>
        <end position="641"/>
    </location>
</feature>
<feature type="region of interest" description="Disordered" evidence="10">
    <location>
        <begin position="34"/>
        <end position="54"/>
    </location>
</feature>
<dbReference type="Pfam" id="PF19055">
    <property type="entry name" value="ABC2_membrane_7"/>
    <property type="match status" value="1"/>
</dbReference>
<dbReference type="CDD" id="cd03232">
    <property type="entry name" value="ABCG_PDR_domain2"/>
    <property type="match status" value="1"/>
</dbReference>
<dbReference type="GO" id="GO:0071944">
    <property type="term" value="C:cell periphery"/>
    <property type="evidence" value="ECO:0007669"/>
    <property type="project" value="UniProtKB-ARBA"/>
</dbReference>
<evidence type="ECO:0000256" key="3">
    <source>
        <dbReference type="ARBA" id="ARBA00022448"/>
    </source>
</evidence>
<dbReference type="SMART" id="SM00382">
    <property type="entry name" value="AAA"/>
    <property type="match status" value="2"/>
</dbReference>
<feature type="domain" description="ABC transporter" evidence="12">
    <location>
        <begin position="177"/>
        <end position="452"/>
    </location>
</feature>
<keyword evidence="7" id="KW-0067">ATP-binding</keyword>
<feature type="transmembrane region" description="Helical" evidence="11">
    <location>
        <begin position="694"/>
        <end position="717"/>
    </location>
</feature>
<evidence type="ECO:0000313" key="14">
    <source>
        <dbReference type="Proteomes" id="UP001314263"/>
    </source>
</evidence>
<keyword evidence="5" id="KW-0677">Repeat</keyword>
<evidence type="ECO:0000256" key="6">
    <source>
        <dbReference type="ARBA" id="ARBA00022741"/>
    </source>
</evidence>
<evidence type="ECO:0000256" key="7">
    <source>
        <dbReference type="ARBA" id="ARBA00022840"/>
    </source>
</evidence>
<evidence type="ECO:0000256" key="1">
    <source>
        <dbReference type="ARBA" id="ARBA00004141"/>
    </source>
</evidence>
<keyword evidence="9 11" id="KW-0472">Membrane</keyword>
<dbReference type="InterPro" id="IPR043926">
    <property type="entry name" value="ABCG_dom"/>
</dbReference>
<accession>A0AAV1ICP5</accession>
<keyword evidence="6" id="KW-0547">Nucleotide-binding</keyword>
<feature type="compositionally biased region" description="Basic and acidic residues" evidence="10">
    <location>
        <begin position="875"/>
        <end position="887"/>
    </location>
</feature>